<name>A0AAD7I1V5_9AGAR</name>
<keyword evidence="4" id="KW-1185">Reference proteome</keyword>
<feature type="compositionally biased region" description="Basic and acidic residues" evidence="1">
    <location>
        <begin position="265"/>
        <end position="285"/>
    </location>
</feature>
<evidence type="ECO:0000256" key="1">
    <source>
        <dbReference type="SAM" id="MobiDB-lite"/>
    </source>
</evidence>
<dbReference type="Gene3D" id="1.20.930.20">
    <property type="entry name" value="Adaptor protein Cbl, N-terminal domain"/>
    <property type="match status" value="1"/>
</dbReference>
<evidence type="ECO:0000259" key="2">
    <source>
        <dbReference type="Pfam" id="PF22215"/>
    </source>
</evidence>
<gene>
    <name evidence="3" type="ORF">DFH07DRAFT_990396</name>
</gene>
<feature type="region of interest" description="Disordered" evidence="1">
    <location>
        <begin position="25"/>
        <end position="72"/>
    </location>
</feature>
<evidence type="ECO:0000313" key="4">
    <source>
        <dbReference type="Proteomes" id="UP001215280"/>
    </source>
</evidence>
<dbReference type="AlphaFoldDB" id="A0AAD7I1V5"/>
<accession>A0AAD7I1V5</accession>
<dbReference type="EMBL" id="JARJLG010000170">
    <property type="protein sequence ID" value="KAJ7733067.1"/>
    <property type="molecule type" value="Genomic_DNA"/>
</dbReference>
<dbReference type="InterPro" id="IPR036537">
    <property type="entry name" value="Adaptor_Cbl_N_dom_sf"/>
</dbReference>
<feature type="region of interest" description="Disordered" evidence="1">
    <location>
        <begin position="385"/>
        <end position="467"/>
    </location>
</feature>
<protein>
    <recommendedName>
        <fullName evidence="2">Mixed lineage kinase domain-containing protein</fullName>
    </recommendedName>
</protein>
<feature type="domain" description="Mixed lineage kinase" evidence="2">
    <location>
        <begin position="106"/>
        <end position="216"/>
    </location>
</feature>
<dbReference type="Proteomes" id="UP001215280">
    <property type="component" value="Unassembled WGS sequence"/>
</dbReference>
<dbReference type="CDD" id="cd21037">
    <property type="entry name" value="MLKL_NTD"/>
    <property type="match status" value="1"/>
</dbReference>
<evidence type="ECO:0000313" key="3">
    <source>
        <dbReference type="EMBL" id="KAJ7733067.1"/>
    </source>
</evidence>
<feature type="compositionally biased region" description="Basic and acidic residues" evidence="1">
    <location>
        <begin position="456"/>
        <end position="467"/>
    </location>
</feature>
<dbReference type="InterPro" id="IPR059179">
    <property type="entry name" value="MLKL-like_MCAfunc"/>
</dbReference>
<reference evidence="3" key="1">
    <citation type="submission" date="2023-03" db="EMBL/GenBank/DDBJ databases">
        <title>Massive genome expansion in bonnet fungi (Mycena s.s.) driven by repeated elements and novel gene families across ecological guilds.</title>
        <authorList>
            <consortium name="Lawrence Berkeley National Laboratory"/>
            <person name="Harder C.B."/>
            <person name="Miyauchi S."/>
            <person name="Viragh M."/>
            <person name="Kuo A."/>
            <person name="Thoen E."/>
            <person name="Andreopoulos B."/>
            <person name="Lu D."/>
            <person name="Skrede I."/>
            <person name="Drula E."/>
            <person name="Henrissat B."/>
            <person name="Morin E."/>
            <person name="Kohler A."/>
            <person name="Barry K."/>
            <person name="LaButti K."/>
            <person name="Morin E."/>
            <person name="Salamov A."/>
            <person name="Lipzen A."/>
            <person name="Mereny Z."/>
            <person name="Hegedus B."/>
            <person name="Baldrian P."/>
            <person name="Stursova M."/>
            <person name="Weitz H."/>
            <person name="Taylor A."/>
            <person name="Grigoriev I.V."/>
            <person name="Nagy L.G."/>
            <person name="Martin F."/>
            <person name="Kauserud H."/>
        </authorList>
    </citation>
    <scope>NUCLEOTIDE SEQUENCE</scope>
    <source>
        <strain evidence="3">CBHHK188m</strain>
    </source>
</reference>
<feature type="region of interest" description="Disordered" evidence="1">
    <location>
        <begin position="263"/>
        <end position="285"/>
    </location>
</feature>
<organism evidence="3 4">
    <name type="scientific">Mycena maculata</name>
    <dbReference type="NCBI Taxonomy" id="230809"/>
    <lineage>
        <taxon>Eukaryota</taxon>
        <taxon>Fungi</taxon>
        <taxon>Dikarya</taxon>
        <taxon>Basidiomycota</taxon>
        <taxon>Agaricomycotina</taxon>
        <taxon>Agaricomycetes</taxon>
        <taxon>Agaricomycetidae</taxon>
        <taxon>Agaricales</taxon>
        <taxon>Marasmiineae</taxon>
        <taxon>Mycenaceae</taxon>
        <taxon>Mycena</taxon>
    </lineage>
</organism>
<dbReference type="InterPro" id="IPR054000">
    <property type="entry name" value="MLKL_N"/>
</dbReference>
<comment type="caution">
    <text evidence="3">The sequence shown here is derived from an EMBL/GenBank/DDBJ whole genome shotgun (WGS) entry which is preliminary data.</text>
</comment>
<dbReference type="GO" id="GO:0007166">
    <property type="term" value="P:cell surface receptor signaling pathway"/>
    <property type="evidence" value="ECO:0007669"/>
    <property type="project" value="InterPro"/>
</dbReference>
<sequence length="626" mass="69918">MSSGASSPAGSPNLSGLSSLFATPHSETVSLTESRGNASGSPASHRSWLHSGRREKSPQCEKKRRKSDVDWERARSKVREAVGIIIPIASEAISAVPVPGLAAAVKILESIWNSLEDVETNRWACLRLTERCAYLLRSIHTIVSESGSEVVRELTHALNKIEQSFSDIEKLIKGLADMTFLKQFLTKDHILREIDQYNRIVGDCVELFSVTTQVHILGALKNPAGQMTPLLLAHQSDPPSHVSYETLEPLDLGIDAIDISSMEDTSSHHASVREAQEKENEGDRARDMEDLWRILQMALNAPSHLEVTRILRIAKPDMPAAIKELLRELERYQNEEPRNVASESPSPRIRALTWPLDGVPERQATLLRRQFLEMYLEALKRTSKQHDIPTTPTRISGMFRRRSSTKIQIQSPSENDVSTSEFSDTAFTEPDQTHDQLLTDTGSFKPRSPTANISRQDLDPALERPGDSLEGATELRYRMSLSHAFHHLGVSLPLWTPTPVEVGAVGYLLKPAGNFRTLFDSRNPPTTSHIPPLEATILAEKRPQGHGMKARGMKIMDKLTFGTSSSGMRRTYTILASGETAHLIAEGTKHEYFKHLDAPKRWFRTNVDAIQNIYPEYLKEELFLGG</sequence>
<feature type="region of interest" description="Disordered" evidence="1">
    <location>
        <begin position="1"/>
        <end position="20"/>
    </location>
</feature>
<feature type="compositionally biased region" description="Polar residues" evidence="1">
    <location>
        <begin position="405"/>
        <end position="426"/>
    </location>
</feature>
<feature type="compositionally biased region" description="Basic and acidic residues" evidence="1">
    <location>
        <begin position="52"/>
        <end position="72"/>
    </location>
</feature>
<dbReference type="Pfam" id="PF22215">
    <property type="entry name" value="MLKL_N"/>
    <property type="match status" value="1"/>
</dbReference>
<proteinExistence type="predicted"/>
<feature type="compositionally biased region" description="Polar residues" evidence="1">
    <location>
        <begin position="25"/>
        <end position="44"/>
    </location>
</feature>